<evidence type="ECO:0000313" key="1">
    <source>
        <dbReference type="EMBL" id="CAG8624192.1"/>
    </source>
</evidence>
<proteinExistence type="predicted"/>
<dbReference type="AlphaFoldDB" id="A0A9N9D256"/>
<accession>A0A9N9D256</accession>
<dbReference type="EMBL" id="CAJVPK010003184">
    <property type="protein sequence ID" value="CAG8624192.1"/>
    <property type="molecule type" value="Genomic_DNA"/>
</dbReference>
<dbReference type="Proteomes" id="UP000789706">
    <property type="component" value="Unassembled WGS sequence"/>
</dbReference>
<keyword evidence="2" id="KW-1185">Reference proteome</keyword>
<protein>
    <submittedName>
        <fullName evidence="1">4174_t:CDS:1</fullName>
    </submittedName>
</protein>
<organism evidence="1 2">
    <name type="scientific">Diversispora eburnea</name>
    <dbReference type="NCBI Taxonomy" id="1213867"/>
    <lineage>
        <taxon>Eukaryota</taxon>
        <taxon>Fungi</taxon>
        <taxon>Fungi incertae sedis</taxon>
        <taxon>Mucoromycota</taxon>
        <taxon>Glomeromycotina</taxon>
        <taxon>Glomeromycetes</taxon>
        <taxon>Diversisporales</taxon>
        <taxon>Diversisporaceae</taxon>
        <taxon>Diversispora</taxon>
    </lineage>
</organism>
<comment type="caution">
    <text evidence="1">The sequence shown here is derived from an EMBL/GenBank/DDBJ whole genome shotgun (WGS) entry which is preliminary data.</text>
</comment>
<name>A0A9N9D256_9GLOM</name>
<reference evidence="1" key="1">
    <citation type="submission" date="2021-06" db="EMBL/GenBank/DDBJ databases">
        <authorList>
            <person name="Kallberg Y."/>
            <person name="Tangrot J."/>
            <person name="Rosling A."/>
        </authorList>
    </citation>
    <scope>NUCLEOTIDE SEQUENCE</scope>
    <source>
        <strain evidence="1">AZ414A</strain>
    </source>
</reference>
<gene>
    <name evidence="1" type="ORF">DEBURN_LOCUS10492</name>
</gene>
<sequence>MVQKGNIEVVDMLLRNLCHHDLLFGGKIFISIGDFYQVVPVIPYVLDMEYLRLIDDIGNSINGENISLSLLTTTHKLDDTIDFIFPTSILNNSIAFLQ</sequence>
<dbReference type="OrthoDB" id="3366231at2759"/>
<evidence type="ECO:0000313" key="2">
    <source>
        <dbReference type="Proteomes" id="UP000789706"/>
    </source>
</evidence>